<accession>A0A3D8Y5R3</accession>
<keyword evidence="1" id="KW-0472">Membrane</keyword>
<reference evidence="3 4" key="1">
    <citation type="submission" date="2018-07" db="EMBL/GenBank/DDBJ databases">
        <title>Dyadobacter roseus sp. nov., isolated from rose rhizosphere soil.</title>
        <authorList>
            <person name="Chen L."/>
        </authorList>
    </citation>
    <scope>NUCLEOTIDE SEQUENCE [LARGE SCALE GENOMIC DNA]</scope>
    <source>
        <strain evidence="3 4">RS19</strain>
    </source>
</reference>
<keyword evidence="1" id="KW-1133">Transmembrane helix</keyword>
<dbReference type="EMBL" id="QNUL01000028">
    <property type="protein sequence ID" value="REA57422.1"/>
    <property type="molecule type" value="Genomic_DNA"/>
</dbReference>
<evidence type="ECO:0000313" key="4">
    <source>
        <dbReference type="Proteomes" id="UP000256373"/>
    </source>
</evidence>
<evidence type="ECO:0000256" key="1">
    <source>
        <dbReference type="SAM" id="Phobius"/>
    </source>
</evidence>
<gene>
    <name evidence="3" type="ORF">DSL64_24010</name>
</gene>
<name>A0A3D8Y5R3_9BACT</name>
<keyword evidence="4" id="KW-1185">Reference proteome</keyword>
<feature type="transmembrane region" description="Helical" evidence="1">
    <location>
        <begin position="9"/>
        <end position="27"/>
    </location>
</feature>
<sequence>MQLTAMDTLLTFLIIFIPAGLCFWQLMRFTRDTVGTRSPLKISRVYKTTALSFFFRLDSTIPLYCFFVSGLLFKVCFLKPAPVSVFLENAALKSLTLTVMIALFLLIGILSLAIDLNHWQYAKNVVITTLPEQHTIELKMGDTELILNEGDIQAIHHYHNDAKLRKAYGEYQLTNGDFFFLPDTVEGVWVIKEYFKNIPEDSTVKTLPFIKQHSGTESAGG</sequence>
<dbReference type="InterPro" id="IPR058916">
    <property type="entry name" value="PH_40"/>
</dbReference>
<dbReference type="Proteomes" id="UP000256373">
    <property type="component" value="Unassembled WGS sequence"/>
</dbReference>
<comment type="caution">
    <text evidence="3">The sequence shown here is derived from an EMBL/GenBank/DDBJ whole genome shotgun (WGS) entry which is preliminary data.</text>
</comment>
<evidence type="ECO:0000259" key="2">
    <source>
        <dbReference type="Pfam" id="PF26566"/>
    </source>
</evidence>
<feature type="domain" description="PH" evidence="2">
    <location>
        <begin position="59"/>
        <end position="174"/>
    </location>
</feature>
<keyword evidence="1" id="KW-0812">Transmembrane</keyword>
<organism evidence="3 4">
    <name type="scientific">Dyadobacter luteus</name>
    <dbReference type="NCBI Taxonomy" id="2259619"/>
    <lineage>
        <taxon>Bacteria</taxon>
        <taxon>Pseudomonadati</taxon>
        <taxon>Bacteroidota</taxon>
        <taxon>Cytophagia</taxon>
        <taxon>Cytophagales</taxon>
        <taxon>Spirosomataceae</taxon>
        <taxon>Dyadobacter</taxon>
    </lineage>
</organism>
<dbReference type="AlphaFoldDB" id="A0A3D8Y5R3"/>
<evidence type="ECO:0000313" key="3">
    <source>
        <dbReference type="EMBL" id="REA57422.1"/>
    </source>
</evidence>
<proteinExistence type="predicted"/>
<feature type="transmembrane region" description="Helical" evidence="1">
    <location>
        <begin position="61"/>
        <end position="78"/>
    </location>
</feature>
<feature type="transmembrane region" description="Helical" evidence="1">
    <location>
        <begin position="90"/>
        <end position="114"/>
    </location>
</feature>
<protein>
    <recommendedName>
        <fullName evidence="2">PH domain-containing protein</fullName>
    </recommendedName>
</protein>
<dbReference type="Pfam" id="PF26566">
    <property type="entry name" value="PH_40"/>
    <property type="match status" value="1"/>
</dbReference>